<dbReference type="PANTHER" id="PTHR23349">
    <property type="entry name" value="BASIC HELIX-LOOP-HELIX TRANSCRIPTION FACTOR, TWIST"/>
    <property type="match status" value="1"/>
</dbReference>
<keyword evidence="8" id="KW-1185">Reference proteome</keyword>
<dbReference type="Gene3D" id="4.10.280.10">
    <property type="entry name" value="Helix-loop-helix DNA-binding domain"/>
    <property type="match status" value="1"/>
</dbReference>
<keyword evidence="3" id="KW-0238">DNA-binding</keyword>
<evidence type="ECO:0000259" key="6">
    <source>
        <dbReference type="PROSITE" id="PS50888"/>
    </source>
</evidence>
<feature type="domain" description="BHLH" evidence="6">
    <location>
        <begin position="68"/>
        <end position="120"/>
    </location>
</feature>
<dbReference type="SMART" id="SM00353">
    <property type="entry name" value="HLH"/>
    <property type="match status" value="1"/>
</dbReference>
<dbReference type="GO" id="GO:0000981">
    <property type="term" value="F:DNA-binding transcription factor activity, RNA polymerase II-specific"/>
    <property type="evidence" value="ECO:0007669"/>
    <property type="project" value="TreeGrafter"/>
</dbReference>
<evidence type="ECO:0000256" key="3">
    <source>
        <dbReference type="ARBA" id="ARBA00023125"/>
    </source>
</evidence>
<feature type="region of interest" description="Disordered" evidence="5">
    <location>
        <begin position="1"/>
        <end position="53"/>
    </location>
</feature>
<evidence type="ECO:0000256" key="5">
    <source>
        <dbReference type="SAM" id="MobiDB-lite"/>
    </source>
</evidence>
<evidence type="ECO:0000256" key="1">
    <source>
        <dbReference type="ARBA" id="ARBA00004123"/>
    </source>
</evidence>
<dbReference type="PANTHER" id="PTHR23349:SF108">
    <property type="entry name" value="BHLH DOMAIN-CONTAINING PROTEIN"/>
    <property type="match status" value="1"/>
</dbReference>
<reference evidence="7 8" key="1">
    <citation type="submission" date="2020-04" db="EMBL/GenBank/DDBJ databases">
        <authorList>
            <person name="Alioto T."/>
            <person name="Alioto T."/>
            <person name="Gomez Garrido J."/>
        </authorList>
    </citation>
    <scope>NUCLEOTIDE SEQUENCE [LARGE SCALE GENOMIC DNA]</scope>
</reference>
<dbReference type="SUPFAM" id="SSF47459">
    <property type="entry name" value="HLH, helix-loop-helix DNA-binding domain"/>
    <property type="match status" value="1"/>
</dbReference>
<dbReference type="OrthoDB" id="5976910at2759"/>
<evidence type="ECO:0000313" key="8">
    <source>
        <dbReference type="Proteomes" id="UP000494165"/>
    </source>
</evidence>
<sequence>MAAVLPFGDETADKKKQRLSSPDSTNLNNNNNNAATLSNMPMPMTPAPRGRGRKSAHTFVEAIPGQTISVARRNARERNRVKQVNNGFSNLRQHIPFTARNKKMSKVETLKCAVDYIRNMQIMLVENGGYHVDLTQKVSPLSSMSSMLDDDDDSLMYEPDNLPSSSTGGVIIDEYGIQYPAPDMVFDDTPSQASALTPTSLVLSQHQRQGSSLSPGYSDRSSNSPATASEATSTGFMGVFAAAAAGLGIKVESQMGLKKEMLDDEDVKLFQKGGFLQMDSSDMGLMDTNNLWWELEQSRRMQQQQQPQQHTA</sequence>
<dbReference type="Proteomes" id="UP000494165">
    <property type="component" value="Unassembled WGS sequence"/>
</dbReference>
<keyword evidence="2" id="KW-0524">Neurogenesis</keyword>
<dbReference type="PROSITE" id="PS50888">
    <property type="entry name" value="BHLH"/>
    <property type="match status" value="1"/>
</dbReference>
<protein>
    <recommendedName>
        <fullName evidence="6">BHLH domain-containing protein</fullName>
    </recommendedName>
</protein>
<dbReference type="InterPro" id="IPR050283">
    <property type="entry name" value="E-box_TF_Regulators"/>
</dbReference>
<dbReference type="Pfam" id="PF00010">
    <property type="entry name" value="HLH"/>
    <property type="match status" value="1"/>
</dbReference>
<evidence type="ECO:0000256" key="2">
    <source>
        <dbReference type="ARBA" id="ARBA00022902"/>
    </source>
</evidence>
<proteinExistence type="predicted"/>
<dbReference type="GO" id="GO:0000977">
    <property type="term" value="F:RNA polymerase II transcription regulatory region sequence-specific DNA binding"/>
    <property type="evidence" value="ECO:0007669"/>
    <property type="project" value="TreeGrafter"/>
</dbReference>
<dbReference type="FunFam" id="4.10.280.10:FF:000029">
    <property type="entry name" value="Achaete-scute family bHLH transcription factor 1"/>
    <property type="match status" value="1"/>
</dbReference>
<dbReference type="InterPro" id="IPR011598">
    <property type="entry name" value="bHLH_dom"/>
</dbReference>
<evidence type="ECO:0000313" key="7">
    <source>
        <dbReference type="EMBL" id="CAB3382767.1"/>
    </source>
</evidence>
<dbReference type="EMBL" id="CADEPI010000283">
    <property type="protein sequence ID" value="CAB3382767.1"/>
    <property type="molecule type" value="Genomic_DNA"/>
</dbReference>
<dbReference type="AlphaFoldDB" id="A0A8S1DJP4"/>
<organism evidence="7 8">
    <name type="scientific">Cloeon dipterum</name>
    <dbReference type="NCBI Taxonomy" id="197152"/>
    <lineage>
        <taxon>Eukaryota</taxon>
        <taxon>Metazoa</taxon>
        <taxon>Ecdysozoa</taxon>
        <taxon>Arthropoda</taxon>
        <taxon>Hexapoda</taxon>
        <taxon>Insecta</taxon>
        <taxon>Pterygota</taxon>
        <taxon>Palaeoptera</taxon>
        <taxon>Ephemeroptera</taxon>
        <taxon>Pisciforma</taxon>
        <taxon>Baetidae</taxon>
        <taxon>Cloeon</taxon>
    </lineage>
</organism>
<accession>A0A8S1DJP4</accession>
<name>A0A8S1DJP4_9INSE</name>
<dbReference type="GO" id="GO:0046983">
    <property type="term" value="F:protein dimerization activity"/>
    <property type="evidence" value="ECO:0007669"/>
    <property type="project" value="InterPro"/>
</dbReference>
<evidence type="ECO:0000256" key="4">
    <source>
        <dbReference type="ARBA" id="ARBA00023242"/>
    </source>
</evidence>
<feature type="region of interest" description="Disordered" evidence="5">
    <location>
        <begin position="201"/>
        <end position="230"/>
    </location>
</feature>
<keyword evidence="4" id="KW-0539">Nucleus</keyword>
<dbReference type="InterPro" id="IPR036638">
    <property type="entry name" value="HLH_DNA-bd_sf"/>
</dbReference>
<dbReference type="GO" id="GO:0007399">
    <property type="term" value="P:nervous system development"/>
    <property type="evidence" value="ECO:0007669"/>
    <property type="project" value="UniProtKB-KW"/>
</dbReference>
<dbReference type="GO" id="GO:0005634">
    <property type="term" value="C:nucleus"/>
    <property type="evidence" value="ECO:0007669"/>
    <property type="project" value="UniProtKB-SubCell"/>
</dbReference>
<comment type="caution">
    <text evidence="7">The sequence shown here is derived from an EMBL/GenBank/DDBJ whole genome shotgun (WGS) entry which is preliminary data.</text>
</comment>
<comment type="subcellular location">
    <subcellularLocation>
        <location evidence="1">Nucleus</location>
    </subcellularLocation>
</comment>
<gene>
    <name evidence="7" type="ORF">CLODIP_2_CD12541</name>
</gene>
<feature type="compositionally biased region" description="Low complexity" evidence="5">
    <location>
        <begin position="24"/>
        <end position="39"/>
    </location>
</feature>